<dbReference type="HAMAP" id="MF_01416">
    <property type="entry name" value="ATP_synth_delta_bact"/>
    <property type="match status" value="1"/>
</dbReference>
<keyword evidence="10" id="KW-1185">Reference proteome</keyword>
<name>M7TB13_EUTLA</name>
<dbReference type="AlphaFoldDB" id="M7TB13"/>
<evidence type="ECO:0000256" key="8">
    <source>
        <dbReference type="ARBA" id="ARBA00023310"/>
    </source>
</evidence>
<evidence type="ECO:0000256" key="4">
    <source>
        <dbReference type="ARBA" id="ARBA00022448"/>
    </source>
</evidence>
<evidence type="ECO:0000256" key="7">
    <source>
        <dbReference type="ARBA" id="ARBA00023136"/>
    </source>
</evidence>
<keyword evidence="6" id="KW-0406">Ion transport</keyword>
<dbReference type="HOGENOM" id="CLU_085114_0_0_1"/>
<evidence type="ECO:0000256" key="2">
    <source>
        <dbReference type="ARBA" id="ARBA00007046"/>
    </source>
</evidence>
<dbReference type="GO" id="GO:0046933">
    <property type="term" value="F:proton-transporting ATP synthase activity, rotational mechanism"/>
    <property type="evidence" value="ECO:0007669"/>
    <property type="project" value="EnsemblFungi"/>
</dbReference>
<sequence length="233" mass="24398">MLSRQAIRSIRAAAPARTIGRAPVRSYAAAPAAAAPASSANQEVKPPIAVYGLDGTYATALYTAAVKSSSLEPTARALSALNALYAKDAKLAVILETPTLTEADKGAIVAELQKQIGGAANETVKNFLATLAENNRLGILKGVSEKFAEIISASRGEVELVVKSAQALDNKTLSRLETAVSKSQYSQGKKLKVRNEVNPDILGGLVVEIGDRTIDLSVSSKIAKLNKLLTDSL</sequence>
<dbReference type="OMA" id="MVDNIQD"/>
<dbReference type="InterPro" id="IPR000711">
    <property type="entry name" value="ATPase_OSCP/dsu"/>
</dbReference>
<comment type="similarity">
    <text evidence="2">Belongs to the ATPase delta chain family.</text>
</comment>
<dbReference type="InterPro" id="IPR026015">
    <property type="entry name" value="ATP_synth_OSCP/delta_N_sf"/>
</dbReference>
<dbReference type="PANTHER" id="PTHR11910">
    <property type="entry name" value="ATP SYNTHASE DELTA CHAIN"/>
    <property type="match status" value="1"/>
</dbReference>
<dbReference type="EMBL" id="KB706539">
    <property type="protein sequence ID" value="EMR67051.1"/>
    <property type="molecule type" value="Genomic_DNA"/>
</dbReference>
<evidence type="ECO:0000256" key="1">
    <source>
        <dbReference type="ARBA" id="ARBA00004370"/>
    </source>
</evidence>
<proteinExistence type="inferred from homology"/>
<dbReference type="Gene3D" id="1.10.520.20">
    <property type="entry name" value="N-terminal domain of the delta subunit of the F1F0-ATP synthase"/>
    <property type="match status" value="1"/>
</dbReference>
<dbReference type="PROSITE" id="PS00389">
    <property type="entry name" value="ATPASE_DELTA"/>
    <property type="match status" value="1"/>
</dbReference>
<accession>M7TB13</accession>
<organism evidence="9 10">
    <name type="scientific">Eutypa lata (strain UCR-EL1)</name>
    <name type="common">Grapevine dieback disease fungus</name>
    <name type="synonym">Eutypa armeniacae</name>
    <dbReference type="NCBI Taxonomy" id="1287681"/>
    <lineage>
        <taxon>Eukaryota</taxon>
        <taxon>Fungi</taxon>
        <taxon>Dikarya</taxon>
        <taxon>Ascomycota</taxon>
        <taxon>Pezizomycotina</taxon>
        <taxon>Sordariomycetes</taxon>
        <taxon>Xylariomycetidae</taxon>
        <taxon>Xylariales</taxon>
        <taxon>Diatrypaceae</taxon>
        <taxon>Eutypa</taxon>
    </lineage>
</organism>
<comment type="subcellular location">
    <subcellularLocation>
        <location evidence="1">Membrane</location>
    </subcellularLocation>
</comment>
<evidence type="ECO:0000313" key="10">
    <source>
        <dbReference type="Proteomes" id="UP000012174"/>
    </source>
</evidence>
<keyword evidence="4" id="KW-0813">Transport</keyword>
<keyword evidence="8" id="KW-0066">ATP synthesis</keyword>
<dbReference type="STRING" id="1287681.M7TB13"/>
<keyword evidence="5" id="KW-0375">Hydrogen ion transport</keyword>
<reference evidence="10" key="1">
    <citation type="journal article" date="2013" name="Genome Announc.">
        <title>Draft genome sequence of the grapevine dieback fungus Eutypa lata UCR-EL1.</title>
        <authorList>
            <person name="Blanco-Ulate B."/>
            <person name="Rolshausen P.E."/>
            <person name="Cantu D."/>
        </authorList>
    </citation>
    <scope>NUCLEOTIDE SEQUENCE [LARGE SCALE GENOMIC DNA]</scope>
    <source>
        <strain evidence="10">UCR-EL1</strain>
    </source>
</reference>
<evidence type="ECO:0000256" key="5">
    <source>
        <dbReference type="ARBA" id="ARBA00022781"/>
    </source>
</evidence>
<evidence type="ECO:0000256" key="6">
    <source>
        <dbReference type="ARBA" id="ARBA00023065"/>
    </source>
</evidence>
<dbReference type="NCBIfam" id="TIGR01145">
    <property type="entry name" value="ATP_synt_delta"/>
    <property type="match status" value="1"/>
</dbReference>
<protein>
    <recommendedName>
        <fullName evidence="3">ATP synthase subunit 5, mitochondrial</fullName>
    </recommendedName>
</protein>
<gene>
    <name evidence="9" type="ORF">UCREL1_5955</name>
</gene>
<keyword evidence="7" id="KW-0472">Membrane</keyword>
<dbReference type="Proteomes" id="UP000012174">
    <property type="component" value="Unassembled WGS sequence"/>
</dbReference>
<evidence type="ECO:0000313" key="9">
    <source>
        <dbReference type="EMBL" id="EMR67051.1"/>
    </source>
</evidence>
<dbReference type="KEGG" id="ela:UCREL1_5955"/>
<dbReference type="eggNOG" id="KOG1662">
    <property type="taxonomic scope" value="Eukaryota"/>
</dbReference>
<dbReference type="PRINTS" id="PR00125">
    <property type="entry name" value="ATPASEDELTA"/>
</dbReference>
<dbReference type="OrthoDB" id="1262810at2759"/>
<evidence type="ECO:0000256" key="3">
    <source>
        <dbReference type="ARBA" id="ARBA00014723"/>
    </source>
</evidence>
<dbReference type="GO" id="GO:0005743">
    <property type="term" value="C:mitochondrial inner membrane"/>
    <property type="evidence" value="ECO:0007669"/>
    <property type="project" value="EnsemblFungi"/>
</dbReference>
<dbReference type="GO" id="GO:0045259">
    <property type="term" value="C:proton-transporting ATP synthase complex"/>
    <property type="evidence" value="ECO:0007669"/>
    <property type="project" value="EnsemblFungi"/>
</dbReference>
<dbReference type="Pfam" id="PF00213">
    <property type="entry name" value="OSCP"/>
    <property type="match status" value="1"/>
</dbReference>
<dbReference type="SUPFAM" id="SSF47928">
    <property type="entry name" value="N-terminal domain of the delta subunit of the F1F0-ATP synthase"/>
    <property type="match status" value="1"/>
</dbReference>
<dbReference type="InterPro" id="IPR020781">
    <property type="entry name" value="ATPase_OSCP/d_CS"/>
</dbReference>